<evidence type="ECO:0000256" key="4">
    <source>
        <dbReference type="ARBA" id="ARBA00023014"/>
    </source>
</evidence>
<dbReference type="Pfam" id="PF09360">
    <property type="entry name" value="zf-CDGSH"/>
    <property type="match status" value="2"/>
</dbReference>
<dbReference type="InterPro" id="IPR052950">
    <property type="entry name" value="CISD"/>
</dbReference>
<keyword evidence="1" id="KW-0001">2Fe-2S</keyword>
<dbReference type="SMART" id="SM00704">
    <property type="entry name" value="ZnF_CDGSH"/>
    <property type="match status" value="2"/>
</dbReference>
<dbReference type="RefSeq" id="WP_012900885.1">
    <property type="nucleotide sequence ID" value="NC_013665.1"/>
</dbReference>
<dbReference type="PANTHER" id="PTHR46491:SF3">
    <property type="entry name" value="CDGSH IRON-SULFUR DOMAIN-CONTAINING PROTEIN 3, MITOCHONDRIAL"/>
    <property type="match status" value="1"/>
</dbReference>
<dbReference type="OrthoDB" id="5781at2157"/>
<dbReference type="GO" id="GO:0005737">
    <property type="term" value="C:cytoplasm"/>
    <property type="evidence" value="ECO:0007669"/>
    <property type="project" value="UniProtKB-ARBA"/>
</dbReference>
<keyword evidence="3" id="KW-0408">Iron</keyword>
<reference evidence="6 7" key="1">
    <citation type="journal article" date="2007" name="Appl. Environ. Microbiol.">
        <title>Isolation of key methanogens for global methane emission from rice paddy fields: a novel isolate affiliated with the clone cluster rice cluster I.</title>
        <authorList>
            <person name="Sakai S."/>
            <person name="Imachi H."/>
            <person name="Sekiguchi Y."/>
            <person name="Ohashi A."/>
            <person name="Harada H."/>
            <person name="Kamagata Y."/>
        </authorList>
    </citation>
    <scope>NUCLEOTIDE SEQUENCE [LARGE SCALE GENOMIC DNA]</scope>
    <source>
        <strain evidence="7">DSM 17711 / JCM 13418 / NBRC 101707 / SANAE</strain>
    </source>
</reference>
<dbReference type="GO" id="GO:0046872">
    <property type="term" value="F:metal ion binding"/>
    <property type="evidence" value="ECO:0007669"/>
    <property type="project" value="UniProtKB-KW"/>
</dbReference>
<evidence type="ECO:0000313" key="7">
    <source>
        <dbReference type="Proteomes" id="UP000001882"/>
    </source>
</evidence>
<dbReference type="GeneID" id="8681987"/>
<evidence type="ECO:0000256" key="3">
    <source>
        <dbReference type="ARBA" id="ARBA00023004"/>
    </source>
</evidence>
<dbReference type="InterPro" id="IPR010693">
    <property type="entry name" value="Divergent_4Fe-4S_mono-cluster"/>
</dbReference>
<keyword evidence="4" id="KW-0411">Iron-sulfur</keyword>
<dbReference type="InterPro" id="IPR018967">
    <property type="entry name" value="FeS-contain_CDGSH-typ"/>
</dbReference>
<dbReference type="KEGG" id="mpd:MCP_2139"/>
<dbReference type="GO" id="GO:0051537">
    <property type="term" value="F:2 iron, 2 sulfur cluster binding"/>
    <property type="evidence" value="ECO:0007669"/>
    <property type="project" value="UniProtKB-KW"/>
</dbReference>
<accession>D1Z0I9</accession>
<dbReference type="AlphaFoldDB" id="D1Z0I9"/>
<dbReference type="EMBL" id="AP011532">
    <property type="protein sequence ID" value="BAI62211.1"/>
    <property type="molecule type" value="Genomic_DNA"/>
</dbReference>
<gene>
    <name evidence="6" type="ordered locus">MCP_2139</name>
</gene>
<dbReference type="Pfam" id="PF06902">
    <property type="entry name" value="Fer4_19"/>
    <property type="match status" value="1"/>
</dbReference>
<feature type="domain" description="Iron-binding zinc finger CDGSH type" evidence="5">
    <location>
        <begin position="206"/>
        <end position="243"/>
    </location>
</feature>
<dbReference type="PATRIC" id="fig|304371.9.peg.2181"/>
<name>D1Z0I9_METPS</name>
<organism evidence="6 7">
    <name type="scientific">Methanocella paludicola (strain DSM 17711 / JCM 13418 / NBRC 101707 / SANAE)</name>
    <dbReference type="NCBI Taxonomy" id="304371"/>
    <lineage>
        <taxon>Archaea</taxon>
        <taxon>Methanobacteriati</taxon>
        <taxon>Methanobacteriota</taxon>
        <taxon>Stenosarchaea group</taxon>
        <taxon>Methanomicrobia</taxon>
        <taxon>Methanocellales</taxon>
        <taxon>Methanocellaceae</taxon>
        <taxon>Methanocella</taxon>
    </lineage>
</organism>
<reference evidence="7" key="3">
    <citation type="journal article" date="2011" name="PLoS ONE">
        <title>Genome sequence of a mesophilic hydrogenotrophic methanogen Methanocella paludicola, the first cultivated representative of the order Methanocellales.</title>
        <authorList>
            <person name="Sakai S."/>
            <person name="Takaki Y."/>
            <person name="Shimamura S."/>
            <person name="Sekine M."/>
            <person name="Tajima T."/>
            <person name="Kosugi H."/>
            <person name="Ichikawa N."/>
            <person name="Tasumi E."/>
            <person name="Hiraki A.T."/>
            <person name="Shimizu A."/>
            <person name="Kato Y."/>
            <person name="Nishiko R."/>
            <person name="Mori K."/>
            <person name="Fujita N."/>
            <person name="Imachi H."/>
            <person name="Takai K."/>
        </authorList>
    </citation>
    <scope>NUCLEOTIDE SEQUENCE [LARGE SCALE GENOMIC DNA]</scope>
    <source>
        <strain evidence="7">DSM 17711 / JCM 13418 / NBRC 101707 / SANAE</strain>
    </source>
</reference>
<dbReference type="Gene3D" id="3.40.5.90">
    <property type="entry name" value="CDGSH iron-sulfur domain, mitoNEET-type"/>
    <property type="match status" value="2"/>
</dbReference>
<sequence>MIKNKKGYVADQAAGKAEEKRSGKILISNNGPYIVSGGLPLAKEYIVTDDDGISTEWKKGESYPEQDTYALCRCGGSKSKPYCDGTHVNESFDGTETATKKKYMARAERIEGPGFTLTDVQDLCAVARFCHQAGGIWRLTAESDDPNDKKVAARIAGQCSSGRLVIWDNETGKPIEPEFEPSVSLTEDQEKECSGPLWVKGGVPIESENGTKYEVRNRVTLCRCGQSENKPYCDGTHISCHFNDGDPEL</sequence>
<evidence type="ECO:0000259" key="5">
    <source>
        <dbReference type="SMART" id="SM00704"/>
    </source>
</evidence>
<reference evidence="6 7" key="2">
    <citation type="journal article" date="2008" name="Int. J. Syst. Evol. Microbiol.">
        <title>Methanocella paludicola gen. nov., sp. nov., a methane-producing archaeon, the first isolate of the lineage 'Rice Cluster I', and proposal of the new archaeal order Methanocellales ord. nov.</title>
        <authorList>
            <person name="Sakai S."/>
            <person name="Imachi H."/>
            <person name="Hanada S."/>
            <person name="Ohashi A."/>
            <person name="Harada H."/>
            <person name="Kamagata Y."/>
        </authorList>
    </citation>
    <scope>NUCLEOTIDE SEQUENCE [LARGE SCALE GENOMIC DNA]</scope>
    <source>
        <strain evidence="7">DSM 17711 / JCM 13418 / NBRC 101707 / SANAE</strain>
    </source>
</reference>
<proteinExistence type="predicted"/>
<dbReference type="eggNOG" id="arCOG03174">
    <property type="taxonomic scope" value="Archaea"/>
</dbReference>
<evidence type="ECO:0000313" key="6">
    <source>
        <dbReference type="EMBL" id="BAI62211.1"/>
    </source>
</evidence>
<dbReference type="InParanoid" id="D1Z0I9"/>
<dbReference type="Proteomes" id="UP000001882">
    <property type="component" value="Chromosome"/>
</dbReference>
<protein>
    <recommendedName>
        <fullName evidence="5">Iron-binding zinc finger CDGSH type domain-containing protein</fullName>
    </recommendedName>
</protein>
<evidence type="ECO:0000256" key="1">
    <source>
        <dbReference type="ARBA" id="ARBA00022714"/>
    </source>
</evidence>
<keyword evidence="2" id="KW-0479">Metal-binding</keyword>
<evidence type="ECO:0000256" key="2">
    <source>
        <dbReference type="ARBA" id="ARBA00022723"/>
    </source>
</evidence>
<dbReference type="InterPro" id="IPR042216">
    <property type="entry name" value="MitoNEET_CISD"/>
</dbReference>
<dbReference type="PANTHER" id="PTHR46491">
    <property type="entry name" value="CDGSH IRON SULFUR DOMAIN PROTEIN HOMOLOG"/>
    <property type="match status" value="1"/>
</dbReference>
<dbReference type="InterPro" id="IPR016548">
    <property type="entry name" value="UCP009180"/>
</dbReference>
<dbReference type="PIRSF" id="PIRSF009180">
    <property type="entry name" value="UCP009180"/>
    <property type="match status" value="1"/>
</dbReference>
<feature type="domain" description="Iron-binding zinc finger CDGSH type" evidence="5">
    <location>
        <begin position="56"/>
        <end position="93"/>
    </location>
</feature>
<keyword evidence="7" id="KW-1185">Reference proteome</keyword>